<feature type="domain" description="M23ase beta-sheet core" evidence="2">
    <location>
        <begin position="90"/>
        <end position="177"/>
    </location>
</feature>
<dbReference type="Gene3D" id="2.70.70.10">
    <property type="entry name" value="Glucose Permease (Domain IIA)"/>
    <property type="match status" value="1"/>
</dbReference>
<evidence type="ECO:0000259" key="2">
    <source>
        <dbReference type="Pfam" id="PF01551"/>
    </source>
</evidence>
<feature type="non-terminal residue" evidence="3">
    <location>
        <position position="515"/>
    </location>
</feature>
<sequence>MLTITVNTSQLQTTESEMLTENISRILFTFLICIAGCTSWNMGDTMGFGGGGELVLELPVRQGKELMCVQGAGGDFSHSVDNTRYDLDLDTSNSIDDEVYAPATGIAYVHTESATSGFGYHVNIDVGSGQYVVIAHLSDIFITDGAEVAAGELIGYEGCTGYCTGDHIHLGLHEGSAAENADQGVSIPAWYNVSDASLNTGVQALSSEAFICGMRSEGDPEDGHFYESELQVPMWHPDGTLVKAPDNARVYLVEDGKLKWLENEAVFWSYNYDFSDVALVSDEELDCFGDGSDLTEETFIDAVFDTEGDLWLLVGLYNGAGSGNYRIRVAGTGWEAVMASWGLDYNQDNWPETHGDSSGHLTNWPPASGTALLRDGTLVTEQNSSAVYVISGGWALPVKDWETYLMLGFFDRAILTVEDGLVASLHENLGSCTSDFWCLDQEAITTCGGGLDLGSGEHGGDPSEGDAGTDSDSDSDSEEEDEEDSYEDEGETDTEGESPTCSGEDACLVDQDGDG</sequence>
<evidence type="ECO:0000313" key="3">
    <source>
        <dbReference type="EMBL" id="PJA45119.1"/>
    </source>
</evidence>
<dbReference type="Pfam" id="PF01551">
    <property type="entry name" value="Peptidase_M23"/>
    <property type="match status" value="1"/>
</dbReference>
<feature type="compositionally biased region" description="Acidic residues" evidence="1">
    <location>
        <begin position="463"/>
        <end position="496"/>
    </location>
</feature>
<dbReference type="EMBL" id="PFWU01000049">
    <property type="protein sequence ID" value="PJA45119.1"/>
    <property type="molecule type" value="Genomic_DNA"/>
</dbReference>
<comment type="caution">
    <text evidence="3">The sequence shown here is derived from an EMBL/GenBank/DDBJ whole genome shotgun (WGS) entry which is preliminary data.</text>
</comment>
<gene>
    <name evidence="3" type="ORF">CO174_04760</name>
</gene>
<name>A0A2M7XB76_9BACT</name>
<dbReference type="AlphaFoldDB" id="A0A2M7XB76"/>
<dbReference type="Proteomes" id="UP000229385">
    <property type="component" value="Unassembled WGS sequence"/>
</dbReference>
<dbReference type="GO" id="GO:0004222">
    <property type="term" value="F:metalloendopeptidase activity"/>
    <property type="evidence" value="ECO:0007669"/>
    <property type="project" value="TreeGrafter"/>
</dbReference>
<dbReference type="PANTHER" id="PTHR21666:SF270">
    <property type="entry name" value="MUREIN HYDROLASE ACTIVATOR ENVC"/>
    <property type="match status" value="1"/>
</dbReference>
<proteinExistence type="predicted"/>
<accession>A0A2M7XB76</accession>
<dbReference type="CDD" id="cd12797">
    <property type="entry name" value="M23_peptidase"/>
    <property type="match status" value="1"/>
</dbReference>
<evidence type="ECO:0000256" key="1">
    <source>
        <dbReference type="SAM" id="MobiDB-lite"/>
    </source>
</evidence>
<dbReference type="InterPro" id="IPR050570">
    <property type="entry name" value="Cell_wall_metabolism_enzyme"/>
</dbReference>
<organism evidence="3 4">
    <name type="scientific">Candidatus Uhrbacteria bacterium CG_4_9_14_3_um_filter_50_9</name>
    <dbReference type="NCBI Taxonomy" id="1975035"/>
    <lineage>
        <taxon>Bacteria</taxon>
        <taxon>Candidatus Uhriibacteriota</taxon>
    </lineage>
</organism>
<feature type="region of interest" description="Disordered" evidence="1">
    <location>
        <begin position="452"/>
        <end position="515"/>
    </location>
</feature>
<evidence type="ECO:0000313" key="4">
    <source>
        <dbReference type="Proteomes" id="UP000229385"/>
    </source>
</evidence>
<dbReference type="InterPro" id="IPR011055">
    <property type="entry name" value="Dup_hybrid_motif"/>
</dbReference>
<dbReference type="InterPro" id="IPR016047">
    <property type="entry name" value="M23ase_b-sheet_dom"/>
</dbReference>
<dbReference type="SUPFAM" id="SSF51261">
    <property type="entry name" value="Duplicated hybrid motif"/>
    <property type="match status" value="1"/>
</dbReference>
<reference evidence="4" key="1">
    <citation type="submission" date="2017-09" db="EMBL/GenBank/DDBJ databases">
        <title>Depth-based differentiation of microbial function through sediment-hosted aquifers and enrichment of novel symbionts in the deep terrestrial subsurface.</title>
        <authorList>
            <person name="Probst A.J."/>
            <person name="Ladd B."/>
            <person name="Jarett J.K."/>
            <person name="Geller-Mcgrath D.E."/>
            <person name="Sieber C.M.K."/>
            <person name="Emerson J.B."/>
            <person name="Anantharaman K."/>
            <person name="Thomas B.C."/>
            <person name="Malmstrom R."/>
            <person name="Stieglmeier M."/>
            <person name="Klingl A."/>
            <person name="Woyke T."/>
            <person name="Ryan C.M."/>
            <person name="Banfield J.F."/>
        </authorList>
    </citation>
    <scope>NUCLEOTIDE SEQUENCE [LARGE SCALE GENOMIC DNA]</scope>
</reference>
<dbReference type="PANTHER" id="PTHR21666">
    <property type="entry name" value="PEPTIDASE-RELATED"/>
    <property type="match status" value="1"/>
</dbReference>
<protein>
    <recommendedName>
        <fullName evidence="2">M23ase beta-sheet core domain-containing protein</fullName>
    </recommendedName>
</protein>